<keyword evidence="4" id="KW-0256">Endoplasmic reticulum</keyword>
<protein>
    <submittedName>
        <fullName evidence="10">Uncharacterized protein</fullName>
    </submittedName>
</protein>
<evidence type="ECO:0000256" key="4">
    <source>
        <dbReference type="ARBA" id="ARBA00022824"/>
    </source>
</evidence>
<gene>
    <name evidence="10" type="ORF">BGZ97_008683</name>
</gene>
<feature type="region of interest" description="Disordered" evidence="8">
    <location>
        <begin position="1"/>
        <end position="35"/>
    </location>
</feature>
<keyword evidence="3" id="KW-0378">Hydrolase</keyword>
<feature type="transmembrane region" description="Helical" evidence="9">
    <location>
        <begin position="213"/>
        <end position="233"/>
    </location>
</feature>
<feature type="transmembrane region" description="Helical" evidence="9">
    <location>
        <begin position="309"/>
        <end position="331"/>
    </location>
</feature>
<evidence type="ECO:0000256" key="3">
    <source>
        <dbReference type="ARBA" id="ARBA00022801"/>
    </source>
</evidence>
<organism evidence="10 11">
    <name type="scientific">Linnemannia gamsii</name>
    <dbReference type="NCBI Taxonomy" id="64522"/>
    <lineage>
        <taxon>Eukaryota</taxon>
        <taxon>Fungi</taxon>
        <taxon>Fungi incertae sedis</taxon>
        <taxon>Mucoromycota</taxon>
        <taxon>Mortierellomycotina</taxon>
        <taxon>Mortierellomycetes</taxon>
        <taxon>Mortierellales</taxon>
        <taxon>Mortierellaceae</taxon>
        <taxon>Linnemannia</taxon>
    </lineage>
</organism>
<keyword evidence="5 9" id="KW-1133">Transmembrane helix</keyword>
<feature type="compositionally biased region" description="Low complexity" evidence="8">
    <location>
        <begin position="12"/>
        <end position="23"/>
    </location>
</feature>
<evidence type="ECO:0000256" key="2">
    <source>
        <dbReference type="ARBA" id="ARBA00022692"/>
    </source>
</evidence>
<comment type="subcellular location">
    <subcellularLocation>
        <location evidence="1">Endoplasmic reticulum membrane</location>
        <topology evidence="1">Multi-pass membrane protein</topology>
    </subcellularLocation>
</comment>
<keyword evidence="7 9" id="KW-0472">Membrane</keyword>
<dbReference type="GO" id="GO:0008654">
    <property type="term" value="P:phospholipid biosynthetic process"/>
    <property type="evidence" value="ECO:0007669"/>
    <property type="project" value="TreeGrafter"/>
</dbReference>
<comment type="caution">
    <text evidence="10">The sequence shown here is derived from an EMBL/GenBank/DDBJ whole genome shotgun (WGS) entry which is preliminary data.</text>
</comment>
<feature type="region of interest" description="Disordered" evidence="8">
    <location>
        <begin position="141"/>
        <end position="191"/>
    </location>
</feature>
<dbReference type="GO" id="GO:0010945">
    <property type="term" value="F:coenzyme A diphosphatase activity"/>
    <property type="evidence" value="ECO:0007669"/>
    <property type="project" value="InterPro"/>
</dbReference>
<dbReference type="EMBL" id="JAAAIN010000040">
    <property type="protein sequence ID" value="KAG0322116.1"/>
    <property type="molecule type" value="Genomic_DNA"/>
</dbReference>
<dbReference type="PANTHER" id="PTHR23129">
    <property type="entry name" value="ACYL-COENZYME A DIPHOSPHATASE FITM2"/>
    <property type="match status" value="1"/>
</dbReference>
<dbReference type="InterPro" id="IPR019388">
    <property type="entry name" value="FIT"/>
</dbReference>
<sequence length="370" mass="41682">MDQPSIHPGRTFAPDPSFASAPSARDRAPESPNLSPTLSHATLQDLADTPADIRPPTTPFSAFLLPHQYLVFIFPVTLLFGSLFGYIGGDRPSYFSNKRNILNMLFVKNGWGWTSIAFLVYIAVVFSKALIHQQDSSYNTTRVARPQENDESSNSNNDETTTTESWTRTTQRSSTHLDQDQRPSMVGTNLPPIGSTASTKIPSDVVVKALVRWGLATLYWWLISQWFFGPALFDRVFVMTGGSCSIDGHWSHHHCRRHGGNWTGGIDISGHMFLLTHAWLFLMEELSIFLNVPEAWAALQNRRAAKYSVWAIVALTGLWWWMLLMTSVYYHHMAEKLTGLFFGVLFWSGSYVTLYKITPFPSMPNQAVIL</sequence>
<keyword evidence="11" id="KW-1185">Reference proteome</keyword>
<reference evidence="10" key="1">
    <citation type="journal article" date="2020" name="Fungal Divers.">
        <title>Resolving the Mortierellaceae phylogeny through synthesis of multi-gene phylogenetics and phylogenomics.</title>
        <authorList>
            <person name="Vandepol N."/>
            <person name="Liber J."/>
            <person name="Desiro A."/>
            <person name="Na H."/>
            <person name="Kennedy M."/>
            <person name="Barry K."/>
            <person name="Grigoriev I.V."/>
            <person name="Miller A.N."/>
            <person name="O'Donnell K."/>
            <person name="Stajich J.E."/>
            <person name="Bonito G."/>
        </authorList>
    </citation>
    <scope>NUCLEOTIDE SEQUENCE</scope>
    <source>
        <strain evidence="10">NVP60</strain>
    </source>
</reference>
<keyword evidence="2 9" id="KW-0812">Transmembrane</keyword>
<name>A0A9P6UWB4_9FUNG</name>
<evidence type="ECO:0000256" key="8">
    <source>
        <dbReference type="SAM" id="MobiDB-lite"/>
    </source>
</evidence>
<evidence type="ECO:0000256" key="5">
    <source>
        <dbReference type="ARBA" id="ARBA00022989"/>
    </source>
</evidence>
<dbReference type="GO" id="GO:0005789">
    <property type="term" value="C:endoplasmic reticulum membrane"/>
    <property type="evidence" value="ECO:0007669"/>
    <property type="project" value="UniProtKB-SubCell"/>
</dbReference>
<feature type="transmembrane region" description="Helical" evidence="9">
    <location>
        <begin position="69"/>
        <end position="89"/>
    </location>
</feature>
<evidence type="ECO:0000256" key="9">
    <source>
        <dbReference type="SAM" id="Phobius"/>
    </source>
</evidence>
<dbReference type="AlphaFoldDB" id="A0A9P6UWB4"/>
<proteinExistence type="predicted"/>
<evidence type="ECO:0000256" key="7">
    <source>
        <dbReference type="ARBA" id="ARBA00023136"/>
    </source>
</evidence>
<dbReference type="Proteomes" id="UP000823405">
    <property type="component" value="Unassembled WGS sequence"/>
</dbReference>
<dbReference type="Pfam" id="PF10261">
    <property type="entry name" value="FIT"/>
    <property type="match status" value="3"/>
</dbReference>
<accession>A0A9P6UWB4</accession>
<dbReference type="GO" id="GO:0019915">
    <property type="term" value="P:lipid storage"/>
    <property type="evidence" value="ECO:0007669"/>
    <property type="project" value="InterPro"/>
</dbReference>
<dbReference type="OrthoDB" id="5579088at2759"/>
<dbReference type="PANTHER" id="PTHR23129:SF0">
    <property type="entry name" value="ACYL-COENZYME A DIPHOSPHATASE FITM2"/>
    <property type="match status" value="1"/>
</dbReference>
<keyword evidence="6" id="KW-0443">Lipid metabolism</keyword>
<feature type="compositionally biased region" description="Low complexity" evidence="8">
    <location>
        <begin position="152"/>
        <end position="174"/>
    </location>
</feature>
<evidence type="ECO:0000313" key="10">
    <source>
        <dbReference type="EMBL" id="KAG0322116.1"/>
    </source>
</evidence>
<evidence type="ECO:0000313" key="11">
    <source>
        <dbReference type="Proteomes" id="UP000823405"/>
    </source>
</evidence>
<feature type="transmembrane region" description="Helical" evidence="9">
    <location>
        <begin position="110"/>
        <end position="131"/>
    </location>
</feature>
<evidence type="ECO:0000256" key="1">
    <source>
        <dbReference type="ARBA" id="ARBA00004477"/>
    </source>
</evidence>
<evidence type="ECO:0000256" key="6">
    <source>
        <dbReference type="ARBA" id="ARBA00023098"/>
    </source>
</evidence>
<feature type="transmembrane region" description="Helical" evidence="9">
    <location>
        <begin position="337"/>
        <end position="355"/>
    </location>
</feature>
<dbReference type="GO" id="GO:0034389">
    <property type="term" value="P:lipid droplet organization"/>
    <property type="evidence" value="ECO:0007669"/>
    <property type="project" value="TreeGrafter"/>
</dbReference>